<evidence type="ECO:0000259" key="4">
    <source>
        <dbReference type="Pfam" id="PF08241"/>
    </source>
</evidence>
<dbReference type="RefSeq" id="WP_106530345.1">
    <property type="nucleotide sequence ID" value="NZ_PYAW01000005.1"/>
</dbReference>
<protein>
    <submittedName>
        <fullName evidence="5">Methyltransferase family protein</fullName>
    </submittedName>
</protein>
<evidence type="ECO:0000313" key="6">
    <source>
        <dbReference type="Proteomes" id="UP000240971"/>
    </source>
</evidence>
<dbReference type="Gene3D" id="3.40.50.150">
    <property type="entry name" value="Vaccinia Virus protein VP39"/>
    <property type="match status" value="1"/>
</dbReference>
<sequence length="250" mass="28641">MKNTERFSSRVDNYVKYRPHYPAAIIPFLQQEAGLSHHTVVADIGAGTGISAQPFLDNGNKVFAVEPNREMREMSEKLLQRYPGYTAITGTAERTTLPDASIDLIVAGTAFHWFEQSATRKEFQRIASKDAYVVLMWNVRQTALPFEKGYDKLLHQFGTDYKDMQHRNVGASQLATFFTQGTFKEKAFSNAQIFDFAALKGRLLSSSYIPEKEHPSYDTMMKALEELFQRYQEQGMVKFHYETMLYTGKI</sequence>
<dbReference type="InterPro" id="IPR051052">
    <property type="entry name" value="Diverse_substrate_MTase"/>
</dbReference>
<dbReference type="AlphaFoldDB" id="A0A2P8HFB3"/>
<evidence type="ECO:0000256" key="3">
    <source>
        <dbReference type="ARBA" id="ARBA00022679"/>
    </source>
</evidence>
<comment type="similarity">
    <text evidence="1">Belongs to the methyltransferase superfamily.</text>
</comment>
<dbReference type="CDD" id="cd02440">
    <property type="entry name" value="AdoMet_MTases"/>
    <property type="match status" value="1"/>
</dbReference>
<dbReference type="InterPro" id="IPR013216">
    <property type="entry name" value="Methyltransf_11"/>
</dbReference>
<dbReference type="PANTHER" id="PTHR44942">
    <property type="entry name" value="METHYLTRANSF_11 DOMAIN-CONTAINING PROTEIN"/>
    <property type="match status" value="1"/>
</dbReference>
<dbReference type="OrthoDB" id="9797252at2"/>
<dbReference type="GO" id="GO:0008757">
    <property type="term" value="F:S-adenosylmethionine-dependent methyltransferase activity"/>
    <property type="evidence" value="ECO:0007669"/>
    <property type="project" value="InterPro"/>
</dbReference>
<keyword evidence="3 5" id="KW-0808">Transferase</keyword>
<reference evidence="5 6" key="1">
    <citation type="submission" date="2018-03" db="EMBL/GenBank/DDBJ databases">
        <title>Genomic Encyclopedia of Archaeal and Bacterial Type Strains, Phase II (KMG-II): from individual species to whole genera.</title>
        <authorList>
            <person name="Goeker M."/>
        </authorList>
    </citation>
    <scope>NUCLEOTIDE SEQUENCE [LARGE SCALE GENOMIC DNA]</scope>
    <source>
        <strain evidence="5 6">DSM 24859</strain>
    </source>
</reference>
<proteinExistence type="inferred from homology"/>
<comment type="caution">
    <text evidence="5">The sequence shown here is derived from an EMBL/GenBank/DDBJ whole genome shotgun (WGS) entry which is preliminary data.</text>
</comment>
<evidence type="ECO:0000313" key="5">
    <source>
        <dbReference type="EMBL" id="PSL44919.1"/>
    </source>
</evidence>
<evidence type="ECO:0000256" key="1">
    <source>
        <dbReference type="ARBA" id="ARBA00008361"/>
    </source>
</evidence>
<dbReference type="SUPFAM" id="SSF53335">
    <property type="entry name" value="S-adenosyl-L-methionine-dependent methyltransferases"/>
    <property type="match status" value="1"/>
</dbReference>
<dbReference type="EMBL" id="PYAW01000005">
    <property type="protein sequence ID" value="PSL44919.1"/>
    <property type="molecule type" value="Genomic_DNA"/>
</dbReference>
<dbReference type="InterPro" id="IPR029063">
    <property type="entry name" value="SAM-dependent_MTases_sf"/>
</dbReference>
<dbReference type="GO" id="GO:0032259">
    <property type="term" value="P:methylation"/>
    <property type="evidence" value="ECO:0007669"/>
    <property type="project" value="UniProtKB-KW"/>
</dbReference>
<feature type="domain" description="Methyltransferase type 11" evidence="4">
    <location>
        <begin position="43"/>
        <end position="134"/>
    </location>
</feature>
<keyword evidence="2 5" id="KW-0489">Methyltransferase</keyword>
<dbReference type="Proteomes" id="UP000240971">
    <property type="component" value="Unassembled WGS sequence"/>
</dbReference>
<gene>
    <name evidence="5" type="ORF">CLV51_105292</name>
</gene>
<accession>A0A2P8HFB3</accession>
<dbReference type="PANTHER" id="PTHR44942:SF4">
    <property type="entry name" value="METHYLTRANSFERASE TYPE 11 DOMAIN-CONTAINING PROTEIN"/>
    <property type="match status" value="1"/>
</dbReference>
<dbReference type="Pfam" id="PF08241">
    <property type="entry name" value="Methyltransf_11"/>
    <property type="match status" value="1"/>
</dbReference>
<evidence type="ECO:0000256" key="2">
    <source>
        <dbReference type="ARBA" id="ARBA00022603"/>
    </source>
</evidence>
<name>A0A2P8HFB3_CHINA</name>
<organism evidence="5 6">
    <name type="scientific">Chitinophaga niastensis</name>
    <dbReference type="NCBI Taxonomy" id="536980"/>
    <lineage>
        <taxon>Bacteria</taxon>
        <taxon>Pseudomonadati</taxon>
        <taxon>Bacteroidota</taxon>
        <taxon>Chitinophagia</taxon>
        <taxon>Chitinophagales</taxon>
        <taxon>Chitinophagaceae</taxon>
        <taxon>Chitinophaga</taxon>
    </lineage>
</organism>
<keyword evidence="6" id="KW-1185">Reference proteome</keyword>